<evidence type="ECO:0000256" key="8">
    <source>
        <dbReference type="ARBA" id="ARBA00023239"/>
    </source>
</evidence>
<dbReference type="AlphaFoldDB" id="A0A5A8CE14"/>
<keyword evidence="7" id="KW-0576">Peroxisome</keyword>
<evidence type="ECO:0000256" key="6">
    <source>
        <dbReference type="ARBA" id="ARBA00023098"/>
    </source>
</evidence>
<comment type="subcellular location">
    <subcellularLocation>
        <location evidence="1">Peroxisome</location>
    </subcellularLocation>
</comment>
<dbReference type="InterPro" id="IPR036291">
    <property type="entry name" value="NAD(P)-bd_dom_sf"/>
</dbReference>
<dbReference type="Gene3D" id="1.10.287.4290">
    <property type="match status" value="1"/>
</dbReference>
<dbReference type="SUPFAM" id="SSF51735">
    <property type="entry name" value="NAD(P)-binding Rossmann-fold domains"/>
    <property type="match status" value="1"/>
</dbReference>
<dbReference type="InterPro" id="IPR002539">
    <property type="entry name" value="MaoC-like_dom"/>
</dbReference>
<dbReference type="GO" id="GO:0004300">
    <property type="term" value="F:enoyl-CoA hydratase activity"/>
    <property type="evidence" value="ECO:0007669"/>
    <property type="project" value="UniProtKB-ARBA"/>
</dbReference>
<comment type="similarity">
    <text evidence="3">Belongs to the short-chain dehydrogenases/reductases (SDR) family.</text>
</comment>
<dbReference type="Pfam" id="PF01575">
    <property type="entry name" value="MaoC_dehydratas"/>
    <property type="match status" value="1"/>
</dbReference>
<feature type="domain" description="Ketoreductase" evidence="9">
    <location>
        <begin position="6"/>
        <end position="199"/>
    </location>
</feature>
<evidence type="ECO:0000256" key="7">
    <source>
        <dbReference type="ARBA" id="ARBA00023140"/>
    </source>
</evidence>
<dbReference type="GO" id="GO:0006635">
    <property type="term" value="P:fatty acid beta-oxidation"/>
    <property type="evidence" value="ECO:0007669"/>
    <property type="project" value="UniProtKB-UniPathway"/>
</dbReference>
<dbReference type="Gene3D" id="3.10.129.10">
    <property type="entry name" value="Hotdog Thioesterase"/>
    <property type="match status" value="1"/>
</dbReference>
<dbReference type="GO" id="GO:0005777">
    <property type="term" value="C:peroxisome"/>
    <property type="evidence" value="ECO:0007669"/>
    <property type="project" value="UniProtKB-SubCell"/>
</dbReference>
<keyword evidence="6" id="KW-0443">Lipid metabolism</keyword>
<dbReference type="InterPro" id="IPR054357">
    <property type="entry name" value="MFE-2_N"/>
</dbReference>
<dbReference type="SMART" id="SM00822">
    <property type="entry name" value="PKS_KR"/>
    <property type="match status" value="1"/>
</dbReference>
<evidence type="ECO:0000256" key="5">
    <source>
        <dbReference type="ARBA" id="ARBA00023002"/>
    </source>
</evidence>
<dbReference type="InterPro" id="IPR029069">
    <property type="entry name" value="HotDog_dom_sf"/>
</dbReference>
<dbReference type="SUPFAM" id="SSF54637">
    <property type="entry name" value="Thioesterase/thiol ester dehydrase-isomerase"/>
    <property type="match status" value="2"/>
</dbReference>
<dbReference type="InterPro" id="IPR057326">
    <property type="entry name" value="KR_dom"/>
</dbReference>
<evidence type="ECO:0000313" key="10">
    <source>
        <dbReference type="EMBL" id="KAA0151195.1"/>
    </source>
</evidence>
<reference evidence="10 11" key="1">
    <citation type="submission" date="2019-07" db="EMBL/GenBank/DDBJ databases">
        <title>Genomes of Cafeteria roenbergensis.</title>
        <authorList>
            <person name="Fischer M.G."/>
            <person name="Hackl T."/>
            <person name="Roman M."/>
        </authorList>
    </citation>
    <scope>NUCLEOTIDE SEQUENCE [LARGE SCALE GENOMIC DNA]</scope>
    <source>
        <strain evidence="10 11">BVI</strain>
    </source>
</reference>
<comment type="pathway">
    <text evidence="2">Lipid metabolism; fatty acid beta-oxidation.</text>
</comment>
<keyword evidence="5" id="KW-0560">Oxidoreductase</keyword>
<protein>
    <recommendedName>
        <fullName evidence="9">Ketoreductase domain-containing protein</fullName>
    </recommendedName>
</protein>
<dbReference type="OMA" id="GKTRWQR"/>
<dbReference type="UniPathway" id="UPA00659"/>
<evidence type="ECO:0000259" key="9">
    <source>
        <dbReference type="SMART" id="SM00822"/>
    </source>
</evidence>
<dbReference type="Gene3D" id="3.40.50.720">
    <property type="entry name" value="NAD(P)-binding Rossmann-like Domain"/>
    <property type="match status" value="1"/>
</dbReference>
<keyword evidence="8" id="KW-0456">Lyase</keyword>
<evidence type="ECO:0000313" key="11">
    <source>
        <dbReference type="Proteomes" id="UP000323011"/>
    </source>
</evidence>
<sequence>MGFGGRVVIVTGAGNGLGKAYALYMASRGARVVVNDLGGAVDGSGGGSRAADAVVDTIRAAGGTAVASYDSVEHGDRIVASALAAFGRVDAVVANAGILRDTSFAKMTDAEWDAVYAVHTRGTFSVVRAAWPHMRQQGYGRVVLVSSSTGLYGNFGQANYGAAKGAALGLAAALAIEGRRRGVLVNTISPIAASRMTEDVMPAELLEALQPEAVAPVVAYLCHDSCRHSGRVVEVGAGWAAGVRWERSKGATSFARAAGGALRDESTPEAVAAAWPAVGDFAGASHPDSTQSAFEPMLAARALVDASLRGDAGVGAATGDKEDFGAGASQAAGSARVGAASAATQRQLLPVVEGGKAGLSDAVDAAKACAASLESVRASYSERDSALYALAVGAGDLPAGPTDDLALALTYEGAAEPAVLPSQAVLWPHAVLEALPSTPGLEFDPTMLLHGEQDLVIARSAEDGLPVALPPAARIVTRASIAGVFDKGSGALVVADAVTSEAGAGGASPLAANRVSVFVRGIGGFGGHRAPVTPGDRRVAPPAGPPHAAWSWRVPLNAALLYRLCGDYNPLHADPSFAAAAGFAKPILHGLASLGCATLHVVRASCEGNVRRLARIRARFSAPVVPGDTLVTHMWACGQSAWATDCDVVAFRVLVVRSAASSGAKDSVAEAVSQGEAHIVRVGSRGVRVVAEPSQGRPARL</sequence>
<dbReference type="InterPro" id="IPR020904">
    <property type="entry name" value="Sc_DH/Rdtase_CS"/>
</dbReference>
<dbReference type="PANTHER" id="PTHR45024">
    <property type="entry name" value="DEHYDROGENASES, SHORT CHAIN"/>
    <property type="match status" value="1"/>
</dbReference>
<dbReference type="Proteomes" id="UP000323011">
    <property type="component" value="Unassembled WGS sequence"/>
</dbReference>
<evidence type="ECO:0000256" key="3">
    <source>
        <dbReference type="ARBA" id="ARBA00006484"/>
    </source>
</evidence>
<keyword evidence="11" id="KW-1185">Reference proteome</keyword>
<accession>A0A5A8CE14</accession>
<dbReference type="PRINTS" id="PR00080">
    <property type="entry name" value="SDRFAMILY"/>
</dbReference>
<dbReference type="InterPro" id="IPR051687">
    <property type="entry name" value="Peroxisomal_Beta-Oxidation"/>
</dbReference>
<dbReference type="Pfam" id="PF00106">
    <property type="entry name" value="adh_short"/>
    <property type="match status" value="1"/>
</dbReference>
<evidence type="ECO:0000256" key="1">
    <source>
        <dbReference type="ARBA" id="ARBA00004275"/>
    </source>
</evidence>
<dbReference type="CDD" id="cd05353">
    <property type="entry name" value="hydroxyacyl-CoA-like_DH_SDR_c-like"/>
    <property type="match status" value="1"/>
</dbReference>
<dbReference type="EMBL" id="VLTN01000028">
    <property type="protein sequence ID" value="KAA0151195.1"/>
    <property type="molecule type" value="Genomic_DNA"/>
</dbReference>
<evidence type="ECO:0000256" key="4">
    <source>
        <dbReference type="ARBA" id="ARBA00022832"/>
    </source>
</evidence>
<keyword evidence="4" id="KW-0276">Fatty acid metabolism</keyword>
<evidence type="ECO:0000256" key="2">
    <source>
        <dbReference type="ARBA" id="ARBA00005005"/>
    </source>
</evidence>
<proteinExistence type="inferred from homology"/>
<organism evidence="10 11">
    <name type="scientific">Cafeteria roenbergensis</name>
    <name type="common">Marine flagellate</name>
    <dbReference type="NCBI Taxonomy" id="33653"/>
    <lineage>
        <taxon>Eukaryota</taxon>
        <taxon>Sar</taxon>
        <taxon>Stramenopiles</taxon>
        <taxon>Bigyra</taxon>
        <taxon>Opalozoa</taxon>
        <taxon>Bicosoecida</taxon>
        <taxon>Cafeteriaceae</taxon>
        <taxon>Cafeteria</taxon>
    </lineage>
</organism>
<gene>
    <name evidence="10" type="ORF">FNF29_04671</name>
</gene>
<dbReference type="Pfam" id="PF22622">
    <property type="entry name" value="MFE-2_hydrat-2_N"/>
    <property type="match status" value="1"/>
</dbReference>
<comment type="caution">
    <text evidence="10">The sequence shown here is derived from an EMBL/GenBank/DDBJ whole genome shotgun (WGS) entry which is preliminary data.</text>
</comment>
<dbReference type="PROSITE" id="PS00061">
    <property type="entry name" value="ADH_SHORT"/>
    <property type="match status" value="1"/>
</dbReference>
<dbReference type="InterPro" id="IPR002347">
    <property type="entry name" value="SDR_fam"/>
</dbReference>
<dbReference type="GO" id="GO:0016491">
    <property type="term" value="F:oxidoreductase activity"/>
    <property type="evidence" value="ECO:0007669"/>
    <property type="project" value="UniProtKB-KW"/>
</dbReference>
<dbReference type="PRINTS" id="PR00081">
    <property type="entry name" value="GDHRDH"/>
</dbReference>
<dbReference type="PANTHER" id="PTHR45024:SF2">
    <property type="entry name" value="SCP2 DOMAIN-CONTAINING PROTEIN"/>
    <property type="match status" value="1"/>
</dbReference>
<name>A0A5A8CE14_CAFRO</name>